<evidence type="ECO:0000313" key="1">
    <source>
        <dbReference type="EMBL" id="PKU49321.1"/>
    </source>
</evidence>
<dbReference type="GO" id="GO:0003964">
    <property type="term" value="F:RNA-directed DNA polymerase activity"/>
    <property type="evidence" value="ECO:0007669"/>
    <property type="project" value="UniProtKB-KW"/>
</dbReference>
<dbReference type="Proteomes" id="UP000233556">
    <property type="component" value="Unassembled WGS sequence"/>
</dbReference>
<name>A0A2I0UTD7_LIMLA</name>
<keyword evidence="1" id="KW-0695">RNA-directed DNA polymerase</keyword>
<gene>
    <name evidence="1" type="ORF">llap_360</name>
</gene>
<protein>
    <submittedName>
        <fullName evidence="1">Rna-directed dna polymerase from mobile element jockey-like</fullName>
    </submittedName>
</protein>
<dbReference type="AlphaFoldDB" id="A0A2I0UTD7"/>
<dbReference type="OrthoDB" id="416454at2759"/>
<proteinExistence type="predicted"/>
<reference evidence="2" key="1">
    <citation type="submission" date="2017-11" db="EMBL/GenBank/DDBJ databases">
        <authorList>
            <person name="Lima N.C."/>
            <person name="Parody-Merino A.M."/>
            <person name="Battley P.F."/>
            <person name="Fidler A.E."/>
            <person name="Prosdocimi F."/>
        </authorList>
    </citation>
    <scope>NUCLEOTIDE SEQUENCE [LARGE SCALE GENOMIC DNA]</scope>
</reference>
<accession>A0A2I0UTD7</accession>
<keyword evidence="1" id="KW-0548">Nucleotidyltransferase</keyword>
<sequence>MSRIWLAAGFVYEASLDEELDGCIQRVVVNGSMFRWRSVTSGVPRVSVWEPVLFDIFINDTDSGIKCTLSKSADDTKLSGTVDTPEGQDAIQRDLDRLEKWIHVNIMRFNNAKCRVLHLG</sequence>
<dbReference type="EMBL" id="KZ505639">
    <property type="protein sequence ID" value="PKU49321.1"/>
    <property type="molecule type" value="Genomic_DNA"/>
</dbReference>
<dbReference type="PANTHER" id="PTHR33332">
    <property type="entry name" value="REVERSE TRANSCRIPTASE DOMAIN-CONTAINING PROTEIN"/>
    <property type="match status" value="1"/>
</dbReference>
<reference evidence="2" key="2">
    <citation type="submission" date="2017-12" db="EMBL/GenBank/DDBJ databases">
        <title>Genome sequence of the Bar-tailed Godwit (Limosa lapponica baueri).</title>
        <authorList>
            <person name="Lima N.C.B."/>
            <person name="Parody-Merino A.M."/>
            <person name="Battley P.F."/>
            <person name="Fidler A.E."/>
            <person name="Prosdocimi F."/>
        </authorList>
    </citation>
    <scope>NUCLEOTIDE SEQUENCE [LARGE SCALE GENOMIC DNA]</scope>
</reference>
<evidence type="ECO:0000313" key="2">
    <source>
        <dbReference type="Proteomes" id="UP000233556"/>
    </source>
</evidence>
<keyword evidence="1" id="KW-0808">Transferase</keyword>
<organism evidence="1 2">
    <name type="scientific">Limosa lapponica baueri</name>
    <dbReference type="NCBI Taxonomy" id="1758121"/>
    <lineage>
        <taxon>Eukaryota</taxon>
        <taxon>Metazoa</taxon>
        <taxon>Chordata</taxon>
        <taxon>Craniata</taxon>
        <taxon>Vertebrata</taxon>
        <taxon>Euteleostomi</taxon>
        <taxon>Archelosauria</taxon>
        <taxon>Archosauria</taxon>
        <taxon>Dinosauria</taxon>
        <taxon>Saurischia</taxon>
        <taxon>Theropoda</taxon>
        <taxon>Coelurosauria</taxon>
        <taxon>Aves</taxon>
        <taxon>Neognathae</taxon>
        <taxon>Neoaves</taxon>
        <taxon>Charadriiformes</taxon>
        <taxon>Scolopacidae</taxon>
        <taxon>Limosa</taxon>
    </lineage>
</organism>
<keyword evidence="2" id="KW-1185">Reference proteome</keyword>